<comment type="subcellular location">
    <subcellularLocation>
        <location evidence="1">Membrane</location>
        <topology evidence="1">Multi-pass membrane protein</topology>
    </subcellularLocation>
</comment>
<feature type="transmembrane region" description="Helical" evidence="13">
    <location>
        <begin position="255"/>
        <end position="274"/>
    </location>
</feature>
<feature type="region of interest" description="Disordered" evidence="12">
    <location>
        <begin position="21"/>
        <end position="42"/>
    </location>
</feature>
<keyword evidence="4 13" id="KW-0812">Transmembrane</keyword>
<evidence type="ECO:0000313" key="17">
    <source>
        <dbReference type="Proteomes" id="UP000009170"/>
    </source>
</evidence>
<evidence type="ECO:0000313" key="16">
    <source>
        <dbReference type="EMBL" id="CEG00734.1"/>
    </source>
</evidence>
<evidence type="ECO:0000256" key="4">
    <source>
        <dbReference type="ARBA" id="ARBA00022692"/>
    </source>
</evidence>
<dbReference type="Proteomes" id="UP000009170">
    <property type="component" value="Unassembled WGS sequence"/>
</dbReference>
<dbReference type="AlphaFoldDB" id="A0A096P944"/>
<dbReference type="GO" id="GO:0005249">
    <property type="term" value="F:voltage-gated potassium channel activity"/>
    <property type="evidence" value="ECO:0007669"/>
    <property type="project" value="InterPro"/>
</dbReference>
<evidence type="ECO:0000256" key="5">
    <source>
        <dbReference type="ARBA" id="ARBA00022826"/>
    </source>
</evidence>
<protein>
    <submittedName>
        <fullName evidence="16">Ion transport 2</fullName>
    </submittedName>
</protein>
<keyword evidence="9 13" id="KW-0472">Membrane</keyword>
<dbReference type="RefSeq" id="XP_022840552.1">
    <property type="nucleotide sequence ID" value="XM_022983214.1"/>
</dbReference>
<gene>
    <name evidence="16" type="ORF">OT_ostta18g01080</name>
</gene>
<keyword evidence="3" id="KW-0633">Potassium transport</keyword>
<dbReference type="GO" id="GO:0001508">
    <property type="term" value="P:action potential"/>
    <property type="evidence" value="ECO:0007669"/>
    <property type="project" value="TreeGrafter"/>
</dbReference>
<dbReference type="SUPFAM" id="SSF81324">
    <property type="entry name" value="Voltage-gated potassium channels"/>
    <property type="match status" value="1"/>
</dbReference>
<dbReference type="PANTHER" id="PTHR11537:SF254">
    <property type="entry name" value="POTASSIUM VOLTAGE-GATED CHANNEL PROTEIN SHAB"/>
    <property type="match status" value="1"/>
</dbReference>
<organism evidence="16 17">
    <name type="scientific">Ostreococcus tauri</name>
    <name type="common">Marine green alga</name>
    <dbReference type="NCBI Taxonomy" id="70448"/>
    <lineage>
        <taxon>Eukaryota</taxon>
        <taxon>Viridiplantae</taxon>
        <taxon>Chlorophyta</taxon>
        <taxon>Mamiellophyceae</taxon>
        <taxon>Mamiellales</taxon>
        <taxon>Bathycoccaceae</taxon>
        <taxon>Ostreococcus</taxon>
    </lineage>
</organism>
<evidence type="ECO:0000256" key="9">
    <source>
        <dbReference type="ARBA" id="ARBA00023136"/>
    </source>
</evidence>
<keyword evidence="17" id="KW-1185">Reference proteome</keyword>
<feature type="transmembrane region" description="Helical" evidence="13">
    <location>
        <begin position="314"/>
        <end position="335"/>
    </location>
</feature>
<keyword evidence="7 13" id="KW-1133">Transmembrane helix</keyword>
<keyword evidence="2" id="KW-0813">Transport</keyword>
<feature type="coiled-coil region" evidence="11">
    <location>
        <begin position="404"/>
        <end position="431"/>
    </location>
</feature>
<dbReference type="Pfam" id="PF07885">
    <property type="entry name" value="Ion_trans_2"/>
    <property type="match status" value="1"/>
</dbReference>
<feature type="transmembrane region" description="Helical" evidence="13">
    <location>
        <begin position="181"/>
        <end position="205"/>
    </location>
</feature>
<dbReference type="InterPro" id="IPR028325">
    <property type="entry name" value="VG_K_chnl"/>
</dbReference>
<dbReference type="InterPro" id="IPR013099">
    <property type="entry name" value="K_chnl_dom"/>
</dbReference>
<sequence length="460" mass="49913">MGARARARVVVAPRARRTARVGDGRATVAARRPRDRARARYAGSGTYDSFDEVDGASDGDDPSRVAFDRAEWHTQTLAKRSKDLLKSADSSGIWTVGTTALVFVIAGFESLEAEAVTRGVELVAVLPSYVPRDVAPALADGGIERAESCLQAIFLFEYVVRAWSEGFQLRYLRSPVALIDFLSLLPTFGLLLSLVGIGGAGFGATEQFRPLRLFRVLRLLRVLDLSDGGNDELAGDNASIDARRKRREKTQNEKVFAVAVEFLCVFLISGELFYDLEVDTNPNISDVGDAIYWSFLTLTGIGQPFEATTAQGRVATVVSILTALVVVPLQLAVLVSAQTEAQAQVGGGAITGVPPTTRTAIGLGAPVYVPREPPSDDAQLSRMVSDAGSDFWQGTMDEDSAWLRLREREELRDARKKIKSQEITISALRMENKKLRGALEDADLLGTIDIADSFEEDITA</sequence>
<evidence type="ECO:0000256" key="3">
    <source>
        <dbReference type="ARBA" id="ARBA00022538"/>
    </source>
</evidence>
<evidence type="ECO:0000256" key="2">
    <source>
        <dbReference type="ARBA" id="ARBA00022448"/>
    </source>
</evidence>
<dbReference type="STRING" id="70448.A0A096P944"/>
<reference evidence="16 17" key="2">
    <citation type="journal article" date="2014" name="BMC Genomics">
        <title>An improved genome of the model marine alga Ostreococcus tauri unfolds by assessing Illumina de novo assemblies.</title>
        <authorList>
            <person name="Blanc-Mathieu R."/>
            <person name="Verhelst B."/>
            <person name="Derelle E."/>
            <person name="Rombauts S."/>
            <person name="Bouget F.Y."/>
            <person name="Carre I."/>
            <person name="Chateau A."/>
            <person name="Eyre-Walker A."/>
            <person name="Grimsley N."/>
            <person name="Moreau H."/>
            <person name="Piegu B."/>
            <person name="Rivals E."/>
            <person name="Schackwitz W."/>
            <person name="Van de Peer Y."/>
            <person name="Piganeau G."/>
        </authorList>
    </citation>
    <scope>NUCLEOTIDE SEQUENCE [LARGE SCALE GENOMIC DNA]</scope>
    <source>
        <strain evidence="17">OTTH 0595 / CCAP 157/2 / RCC745</strain>
    </source>
</reference>
<keyword evidence="10" id="KW-0407">Ion channel</keyword>
<evidence type="ECO:0000256" key="13">
    <source>
        <dbReference type="SAM" id="Phobius"/>
    </source>
</evidence>
<dbReference type="GO" id="GO:0008076">
    <property type="term" value="C:voltage-gated potassium channel complex"/>
    <property type="evidence" value="ECO:0007669"/>
    <property type="project" value="InterPro"/>
</dbReference>
<dbReference type="EMBL" id="CAID01000018">
    <property type="protein sequence ID" value="CEG00734.1"/>
    <property type="molecule type" value="Genomic_DNA"/>
</dbReference>
<reference evidence="17" key="1">
    <citation type="journal article" date="2006" name="Proc. Natl. Acad. Sci. U.S.A.">
        <title>Genome analysis of the smallest free-living eukaryote Ostreococcus tauri unveils many unique features.</title>
        <authorList>
            <person name="Derelle E."/>
            <person name="Ferraz C."/>
            <person name="Rombauts S."/>
            <person name="Rouze P."/>
            <person name="Worden A.Z."/>
            <person name="Robbens S."/>
            <person name="Partensky F."/>
            <person name="Degroeve S."/>
            <person name="Echeynie S."/>
            <person name="Cooke R."/>
            <person name="Saeys Y."/>
            <person name="Wuyts J."/>
            <person name="Jabbari K."/>
            <person name="Bowler C."/>
            <person name="Panaud O."/>
            <person name="Piegu B."/>
            <person name="Ball S.G."/>
            <person name="Ral J.-P."/>
            <person name="Bouget F.-Y."/>
            <person name="Piganeau G."/>
            <person name="De Baets B."/>
            <person name="Picard A."/>
            <person name="Delseny M."/>
            <person name="Demaille J."/>
            <person name="Van de Peer Y."/>
            <person name="Moreau H."/>
        </authorList>
    </citation>
    <scope>NUCLEOTIDE SEQUENCE [LARGE SCALE GENOMIC DNA]</scope>
    <source>
        <strain evidence="17">OTTH 0595 / CCAP 157/2 / RCC745</strain>
    </source>
</reference>
<keyword evidence="11" id="KW-0175">Coiled coil</keyword>
<evidence type="ECO:0000259" key="14">
    <source>
        <dbReference type="Pfam" id="PF00520"/>
    </source>
</evidence>
<evidence type="ECO:0000256" key="8">
    <source>
        <dbReference type="ARBA" id="ARBA00023065"/>
    </source>
</evidence>
<evidence type="ECO:0000256" key="11">
    <source>
        <dbReference type="SAM" id="Coils"/>
    </source>
</evidence>
<dbReference type="InParanoid" id="A0A096P944"/>
<keyword evidence="5" id="KW-0631">Potassium channel</keyword>
<accession>A0A096P944</accession>
<feature type="domain" description="Potassium channel" evidence="15">
    <location>
        <begin position="262"/>
        <end position="337"/>
    </location>
</feature>
<evidence type="ECO:0000256" key="6">
    <source>
        <dbReference type="ARBA" id="ARBA00022958"/>
    </source>
</evidence>
<proteinExistence type="predicted"/>
<evidence type="ECO:0000256" key="12">
    <source>
        <dbReference type="SAM" id="MobiDB-lite"/>
    </source>
</evidence>
<evidence type="ECO:0000256" key="1">
    <source>
        <dbReference type="ARBA" id="ARBA00004141"/>
    </source>
</evidence>
<dbReference type="GeneID" id="9838199"/>
<dbReference type="PANTHER" id="PTHR11537">
    <property type="entry name" value="VOLTAGE-GATED POTASSIUM CHANNEL"/>
    <property type="match status" value="1"/>
</dbReference>
<dbReference type="KEGG" id="ota:OT_ostta18g01080"/>
<dbReference type="InterPro" id="IPR005821">
    <property type="entry name" value="Ion_trans_dom"/>
</dbReference>
<evidence type="ECO:0000256" key="10">
    <source>
        <dbReference type="ARBA" id="ARBA00023303"/>
    </source>
</evidence>
<name>A0A096P944_OSTTA</name>
<feature type="domain" description="Ion transport" evidence="14">
    <location>
        <begin position="144"/>
        <end position="224"/>
    </location>
</feature>
<keyword evidence="6" id="KW-0630">Potassium</keyword>
<dbReference type="Gene3D" id="1.10.287.70">
    <property type="match status" value="1"/>
</dbReference>
<dbReference type="OrthoDB" id="498779at2759"/>
<keyword evidence="8" id="KW-0406">Ion transport</keyword>
<comment type="caution">
    <text evidence="16">The sequence shown here is derived from an EMBL/GenBank/DDBJ whole genome shotgun (WGS) entry which is preliminary data.</text>
</comment>
<evidence type="ECO:0000259" key="15">
    <source>
        <dbReference type="Pfam" id="PF07885"/>
    </source>
</evidence>
<evidence type="ECO:0000256" key="7">
    <source>
        <dbReference type="ARBA" id="ARBA00022989"/>
    </source>
</evidence>
<dbReference type="Pfam" id="PF00520">
    <property type="entry name" value="Ion_trans"/>
    <property type="match status" value="1"/>
</dbReference>